<reference evidence="1" key="1">
    <citation type="submission" date="2018-05" db="EMBL/GenBank/DDBJ databases">
        <authorList>
            <person name="Lanie J.A."/>
            <person name="Ng W.-L."/>
            <person name="Kazmierczak K.M."/>
            <person name="Andrzejewski T.M."/>
            <person name="Davidsen T.M."/>
            <person name="Wayne K.J."/>
            <person name="Tettelin H."/>
            <person name="Glass J.I."/>
            <person name="Rusch D."/>
            <person name="Podicherti R."/>
            <person name="Tsui H.-C.T."/>
            <person name="Winkler M.E."/>
        </authorList>
    </citation>
    <scope>NUCLEOTIDE SEQUENCE</scope>
</reference>
<name>A0A382KH05_9ZZZZ</name>
<sequence>MCVQANTHRKTRGTLRDDYEVAMRADTHSLAETRNCNMLKNVRSKMLQGERSEVCQRCNKEDDVGQQSRRRLDVRRLHERF</sequence>
<protein>
    <submittedName>
        <fullName evidence="1">Uncharacterized protein</fullName>
    </submittedName>
</protein>
<dbReference type="EMBL" id="UINC01080895">
    <property type="protein sequence ID" value="SVC24264.1"/>
    <property type="molecule type" value="Genomic_DNA"/>
</dbReference>
<evidence type="ECO:0000313" key="1">
    <source>
        <dbReference type="EMBL" id="SVC24264.1"/>
    </source>
</evidence>
<accession>A0A382KH05</accession>
<feature type="non-terminal residue" evidence="1">
    <location>
        <position position="81"/>
    </location>
</feature>
<organism evidence="1">
    <name type="scientific">marine metagenome</name>
    <dbReference type="NCBI Taxonomy" id="408172"/>
    <lineage>
        <taxon>unclassified sequences</taxon>
        <taxon>metagenomes</taxon>
        <taxon>ecological metagenomes</taxon>
    </lineage>
</organism>
<gene>
    <name evidence="1" type="ORF">METZ01_LOCUS277118</name>
</gene>
<proteinExistence type="predicted"/>
<dbReference type="AlphaFoldDB" id="A0A382KH05"/>